<name>A0A1M6KKI7_9BACT</name>
<dbReference type="InterPro" id="IPR039538">
    <property type="entry name" value="BetI_C"/>
</dbReference>
<dbReference type="InterPro" id="IPR023772">
    <property type="entry name" value="DNA-bd_HTH_TetR-type_CS"/>
</dbReference>
<dbReference type="InterPro" id="IPR050109">
    <property type="entry name" value="HTH-type_TetR-like_transc_reg"/>
</dbReference>
<keyword evidence="8" id="KW-1185">Reference proteome</keyword>
<dbReference type="PANTHER" id="PTHR30055:SF226">
    <property type="entry name" value="HTH-TYPE TRANSCRIPTIONAL REGULATOR PKSA"/>
    <property type="match status" value="1"/>
</dbReference>
<evidence type="ECO:0000256" key="4">
    <source>
        <dbReference type="ARBA" id="ARBA00023163"/>
    </source>
</evidence>
<evidence type="ECO:0000256" key="1">
    <source>
        <dbReference type="ARBA" id="ARBA00022491"/>
    </source>
</evidence>
<dbReference type="STRING" id="1121393.SAMN02745216_01924"/>
<reference evidence="8" key="1">
    <citation type="submission" date="2016-11" db="EMBL/GenBank/DDBJ databases">
        <authorList>
            <person name="Varghese N."/>
            <person name="Submissions S."/>
        </authorList>
    </citation>
    <scope>NUCLEOTIDE SEQUENCE [LARGE SCALE GENOMIC DNA]</scope>
    <source>
        <strain evidence="8">DSM 16219</strain>
    </source>
</reference>
<gene>
    <name evidence="7" type="ORF">SAMN02745216_01924</name>
</gene>
<dbReference type="RefSeq" id="WP_073475269.1">
    <property type="nucleotide sequence ID" value="NZ_FQZU01000009.1"/>
</dbReference>
<dbReference type="GO" id="GO:0003700">
    <property type="term" value="F:DNA-binding transcription factor activity"/>
    <property type="evidence" value="ECO:0007669"/>
    <property type="project" value="TreeGrafter"/>
</dbReference>
<evidence type="ECO:0000256" key="2">
    <source>
        <dbReference type="ARBA" id="ARBA00023015"/>
    </source>
</evidence>
<dbReference type="AlphaFoldDB" id="A0A1M6KKI7"/>
<dbReference type="PRINTS" id="PR00455">
    <property type="entry name" value="HTHTETR"/>
</dbReference>
<accession>A0A1M6KKI7</accession>
<keyword evidence="4" id="KW-0804">Transcription</keyword>
<dbReference type="InterPro" id="IPR009057">
    <property type="entry name" value="Homeodomain-like_sf"/>
</dbReference>
<dbReference type="PROSITE" id="PS50977">
    <property type="entry name" value="HTH_TETR_2"/>
    <property type="match status" value="1"/>
</dbReference>
<dbReference type="Pfam" id="PF13977">
    <property type="entry name" value="TetR_C_6"/>
    <property type="match status" value="1"/>
</dbReference>
<proteinExistence type="predicted"/>
<protein>
    <submittedName>
        <fullName evidence="7">Transcriptional regulator, TetR family</fullName>
    </submittedName>
</protein>
<dbReference type="Pfam" id="PF00440">
    <property type="entry name" value="TetR_N"/>
    <property type="match status" value="1"/>
</dbReference>
<sequence>MNQPKGNAKIRKILEAARVILAEEGYTAATISQIASKAEVSRGLLHYHFKSKEDLLVQVFRHNMEDILEATNTIFSKAENLSDLAAGLTQALQFILESDPYFFTLFMESWTLVRQGPEAMTLLREFHARFRQAILDGLDGMEQKGAIQPAKNLKGMAAVLTAIVDGISLQMTIEPVLSKDNSIWDAVRSAIVLLAGQEGES</sequence>
<dbReference type="PROSITE" id="PS01081">
    <property type="entry name" value="HTH_TETR_1"/>
    <property type="match status" value="1"/>
</dbReference>
<dbReference type="Gene3D" id="1.10.357.10">
    <property type="entry name" value="Tetracycline Repressor, domain 2"/>
    <property type="match status" value="1"/>
</dbReference>
<dbReference type="OrthoDB" id="9790413at2"/>
<dbReference type="InterPro" id="IPR036271">
    <property type="entry name" value="Tet_transcr_reg_TetR-rel_C_sf"/>
</dbReference>
<evidence type="ECO:0000256" key="5">
    <source>
        <dbReference type="PROSITE-ProRule" id="PRU00335"/>
    </source>
</evidence>
<dbReference type="PANTHER" id="PTHR30055">
    <property type="entry name" value="HTH-TYPE TRANSCRIPTIONAL REGULATOR RUTR"/>
    <property type="match status" value="1"/>
</dbReference>
<dbReference type="SUPFAM" id="SSF46689">
    <property type="entry name" value="Homeodomain-like"/>
    <property type="match status" value="1"/>
</dbReference>
<dbReference type="SUPFAM" id="SSF48498">
    <property type="entry name" value="Tetracyclin repressor-like, C-terminal domain"/>
    <property type="match status" value="1"/>
</dbReference>
<dbReference type="GO" id="GO:0000976">
    <property type="term" value="F:transcription cis-regulatory region binding"/>
    <property type="evidence" value="ECO:0007669"/>
    <property type="project" value="TreeGrafter"/>
</dbReference>
<feature type="domain" description="HTH tetR-type" evidence="6">
    <location>
        <begin position="7"/>
        <end position="67"/>
    </location>
</feature>
<feature type="DNA-binding region" description="H-T-H motif" evidence="5">
    <location>
        <begin position="30"/>
        <end position="49"/>
    </location>
</feature>
<keyword evidence="2" id="KW-0805">Transcription regulation</keyword>
<evidence type="ECO:0000256" key="3">
    <source>
        <dbReference type="ARBA" id="ARBA00023125"/>
    </source>
</evidence>
<keyword evidence="1" id="KW-0678">Repressor</keyword>
<dbReference type="InterPro" id="IPR001647">
    <property type="entry name" value="HTH_TetR"/>
</dbReference>
<organism evidence="7 8">
    <name type="scientific">Desulfatibacillum alkenivorans DSM 16219</name>
    <dbReference type="NCBI Taxonomy" id="1121393"/>
    <lineage>
        <taxon>Bacteria</taxon>
        <taxon>Pseudomonadati</taxon>
        <taxon>Thermodesulfobacteriota</taxon>
        <taxon>Desulfobacteria</taxon>
        <taxon>Desulfobacterales</taxon>
        <taxon>Desulfatibacillaceae</taxon>
        <taxon>Desulfatibacillum</taxon>
    </lineage>
</organism>
<evidence type="ECO:0000259" key="6">
    <source>
        <dbReference type="PROSITE" id="PS50977"/>
    </source>
</evidence>
<keyword evidence="3 5" id="KW-0238">DNA-binding</keyword>
<evidence type="ECO:0000313" key="8">
    <source>
        <dbReference type="Proteomes" id="UP000183994"/>
    </source>
</evidence>
<dbReference type="EMBL" id="FQZU01000009">
    <property type="protein sequence ID" value="SHJ59445.1"/>
    <property type="molecule type" value="Genomic_DNA"/>
</dbReference>
<evidence type="ECO:0000313" key="7">
    <source>
        <dbReference type="EMBL" id="SHJ59445.1"/>
    </source>
</evidence>
<dbReference type="Proteomes" id="UP000183994">
    <property type="component" value="Unassembled WGS sequence"/>
</dbReference>